<dbReference type="InterPro" id="IPR043129">
    <property type="entry name" value="ATPase_NBD"/>
</dbReference>
<dbReference type="AlphaFoldDB" id="A0A1A5I2C7"/>
<dbReference type="FunFam" id="3.90.640.10:FF:000003">
    <property type="entry name" value="Molecular chaperone DnaK"/>
    <property type="match status" value="1"/>
</dbReference>
<dbReference type="Proteomes" id="UP000093748">
    <property type="component" value="Unassembled WGS sequence"/>
</dbReference>
<dbReference type="FunFam" id="3.30.420.40:FF:000004">
    <property type="entry name" value="Molecular chaperone DnaK"/>
    <property type="match status" value="1"/>
</dbReference>
<evidence type="ECO:0000256" key="10">
    <source>
        <dbReference type="RuleBase" id="RU003322"/>
    </source>
</evidence>
<dbReference type="NCBIfam" id="TIGR02350">
    <property type="entry name" value="prok_dnaK"/>
    <property type="match status" value="1"/>
</dbReference>
<dbReference type="SMR" id="A0A1A5I2C7"/>
<dbReference type="InterPro" id="IPR029048">
    <property type="entry name" value="HSP70_C_sf"/>
</dbReference>
<dbReference type="HAMAP" id="MF_00332">
    <property type="entry name" value="DnaK"/>
    <property type="match status" value="1"/>
</dbReference>
<dbReference type="FunFam" id="1.20.1270.10:FF:000001">
    <property type="entry name" value="Molecular chaperone DnaK"/>
    <property type="match status" value="1"/>
</dbReference>
<dbReference type="Gene3D" id="3.90.640.10">
    <property type="entry name" value="Actin, Chain A, domain 4"/>
    <property type="match status" value="1"/>
</dbReference>
<accession>A0A1A5I2C7</accession>
<feature type="coiled-coil region" evidence="11">
    <location>
        <begin position="247"/>
        <end position="274"/>
    </location>
</feature>
<keyword evidence="5 9" id="KW-0547">Nucleotide-binding</keyword>
<comment type="induction">
    <text evidence="9">By stress conditions e.g. heat shock.</text>
</comment>
<evidence type="ECO:0000256" key="12">
    <source>
        <dbReference type="SAM" id="MobiDB-lite"/>
    </source>
</evidence>
<keyword evidence="4 9" id="KW-0597">Phosphoprotein</keyword>
<keyword evidence="8 9" id="KW-0143">Chaperone</keyword>
<keyword evidence="6 9" id="KW-0067">ATP-binding</keyword>
<dbReference type="GO" id="GO:0005737">
    <property type="term" value="C:cytoplasm"/>
    <property type="evidence" value="ECO:0007669"/>
    <property type="project" value="UniProtKB-ARBA"/>
</dbReference>
<dbReference type="PROSITE" id="PS01036">
    <property type="entry name" value="HSP70_3"/>
    <property type="match status" value="1"/>
</dbReference>
<dbReference type="Gene3D" id="2.60.34.10">
    <property type="entry name" value="Substrate Binding Domain Of DNAk, Chain A, domain 1"/>
    <property type="match status" value="1"/>
</dbReference>
<evidence type="ECO:0000256" key="2">
    <source>
        <dbReference type="ARBA" id="ARBA00007381"/>
    </source>
</evidence>
<dbReference type="Gene3D" id="3.30.420.40">
    <property type="match status" value="2"/>
</dbReference>
<dbReference type="PATRIC" id="fig|266835.9.peg.3755"/>
<evidence type="ECO:0000256" key="11">
    <source>
        <dbReference type="SAM" id="Coils"/>
    </source>
</evidence>
<evidence type="ECO:0000313" key="14">
    <source>
        <dbReference type="Proteomes" id="UP000093748"/>
    </source>
</evidence>
<dbReference type="FunFam" id="3.30.420.40:FF:000020">
    <property type="entry name" value="Chaperone protein HscA homolog"/>
    <property type="match status" value="1"/>
</dbReference>
<evidence type="ECO:0000256" key="4">
    <source>
        <dbReference type="ARBA" id="ARBA00022553"/>
    </source>
</evidence>
<dbReference type="SUPFAM" id="SSF100920">
    <property type="entry name" value="Heat shock protein 70kD (HSP70), peptide-binding domain"/>
    <property type="match status" value="1"/>
</dbReference>
<feature type="region of interest" description="Disordered" evidence="12">
    <location>
        <begin position="598"/>
        <end position="638"/>
    </location>
</feature>
<dbReference type="GO" id="GO:0051082">
    <property type="term" value="F:unfolded protein binding"/>
    <property type="evidence" value="ECO:0007669"/>
    <property type="project" value="InterPro"/>
</dbReference>
<keyword evidence="11" id="KW-0175">Coiled coil</keyword>
<feature type="compositionally biased region" description="Basic and acidic residues" evidence="12">
    <location>
        <begin position="601"/>
        <end position="619"/>
    </location>
</feature>
<dbReference type="PANTHER" id="PTHR19375">
    <property type="entry name" value="HEAT SHOCK PROTEIN 70KDA"/>
    <property type="match status" value="1"/>
</dbReference>
<evidence type="ECO:0000256" key="6">
    <source>
        <dbReference type="ARBA" id="ARBA00022840"/>
    </source>
</evidence>
<dbReference type="NCBIfam" id="NF001413">
    <property type="entry name" value="PRK00290.1"/>
    <property type="match status" value="1"/>
</dbReference>
<evidence type="ECO:0000256" key="3">
    <source>
        <dbReference type="ARBA" id="ARBA00014415"/>
    </source>
</evidence>
<dbReference type="GeneID" id="66680965"/>
<evidence type="ECO:0000256" key="9">
    <source>
        <dbReference type="HAMAP-Rule" id="MF_00332"/>
    </source>
</evidence>
<dbReference type="FunFam" id="3.30.30.30:FF:000003">
    <property type="entry name" value="Heat shock protein 9"/>
    <property type="match status" value="1"/>
</dbReference>
<dbReference type="Gene3D" id="1.20.1270.10">
    <property type="match status" value="1"/>
</dbReference>
<dbReference type="NCBIfam" id="NF003520">
    <property type="entry name" value="PRK05183.1"/>
    <property type="match status" value="1"/>
</dbReference>
<organism evidence="13 14">
    <name type="scientific">Rhizobium loti</name>
    <name type="common">Mesorhizobium loti</name>
    <dbReference type="NCBI Taxonomy" id="381"/>
    <lineage>
        <taxon>Bacteria</taxon>
        <taxon>Pseudomonadati</taxon>
        <taxon>Pseudomonadota</taxon>
        <taxon>Alphaproteobacteria</taxon>
        <taxon>Hyphomicrobiales</taxon>
        <taxon>Phyllobacteriaceae</taxon>
        <taxon>Mesorhizobium</taxon>
    </lineage>
</organism>
<dbReference type="InterPro" id="IPR018181">
    <property type="entry name" value="Heat_shock_70_CS"/>
</dbReference>
<dbReference type="InterPro" id="IPR013126">
    <property type="entry name" value="Hsp_70_fam"/>
</dbReference>
<dbReference type="PRINTS" id="PR00301">
    <property type="entry name" value="HEATSHOCK70"/>
</dbReference>
<feature type="modified residue" description="Phosphothreonine; by autocatalysis" evidence="9">
    <location>
        <position position="198"/>
    </location>
</feature>
<proteinExistence type="evidence at transcript level"/>
<gene>
    <name evidence="9" type="primary">dnaK</name>
    <name evidence="13" type="ORF">BAE39_03900</name>
</gene>
<name>A0A1A5I2C7_RHILI</name>
<sequence length="638" mass="68372">MAKVIGIDLGTTNSCIAIMDGKEPKVIENAEGARTTPSIVAISGDGERLVGQPAKRQAVTNPENTIFAVKRLIGRRYDDPVTEKDKKLVPYKIVKGDNGDAWVEAGGKKQSPSQISAMILQKMKETAEAYLGEKVEKAVITVPAYFNDAQRQATKDAGKIAGLEVLRIINEPTAAALAYGLDKKDGKTIAVYDLGGGTFDISVLEIGDGVFEVKSTNGDTFLGGEDFDMRLVEYLAAEFKKEQGIDLKNDKLALQRLKEAAEKAKIELSSTTQTEINLPFITADATGPKHLTLKLTRAKFESLVEDLVQRTIDPCKAALKDAGLKAGEIDEVVLVGGMTRMPKIQEIVKQFFGKEPHKGVNPDEVVALGAAIQAGVLQGDVKDVLLLDVTPLSLGIETLGGVFTRLIERNTTIPTKKSQVFSTAEDSQSAVTIRVFQGEREMAADNKALGQFDLVGIPPAPRGVPQIEVTFDIDANGIVNVSAKDKGTGKEHQIRIQASGGLSDADIEKMVKDAEANAETDKKRRAVVEARNQAEALVHSSEKSLKEYGDKVSEAERTAISDAIAALKTAAEGDDAADIEAKSQALAEASMKLGQAMYEASQKEAAEADAKADAAKDSDVVDADFEEIDEDDDKKKSA</sequence>
<dbReference type="PROSITE" id="PS00329">
    <property type="entry name" value="HSP70_2"/>
    <property type="match status" value="1"/>
</dbReference>
<comment type="similarity">
    <text evidence="2 9 10">Belongs to the heat shock protein 70 family.</text>
</comment>
<dbReference type="Pfam" id="PF00012">
    <property type="entry name" value="HSP70"/>
    <property type="match status" value="1"/>
</dbReference>
<evidence type="ECO:0000256" key="7">
    <source>
        <dbReference type="ARBA" id="ARBA00023016"/>
    </source>
</evidence>
<keyword evidence="7 9" id="KW-0346">Stress response</keyword>
<dbReference type="InterPro" id="IPR029047">
    <property type="entry name" value="HSP70_peptide-bd_sf"/>
</dbReference>
<dbReference type="SUPFAM" id="SSF100934">
    <property type="entry name" value="Heat shock protein 70kD (HSP70), C-terminal subdomain"/>
    <property type="match status" value="1"/>
</dbReference>
<feature type="compositionally biased region" description="Acidic residues" evidence="12">
    <location>
        <begin position="620"/>
        <end position="632"/>
    </location>
</feature>
<protein>
    <recommendedName>
        <fullName evidence="3 9">Chaperone protein DnaK</fullName>
    </recommendedName>
    <alternativeName>
        <fullName evidence="9">HSP70</fullName>
    </alternativeName>
    <alternativeName>
        <fullName evidence="9">Heat shock 70 kDa protein</fullName>
    </alternativeName>
    <alternativeName>
        <fullName evidence="9">Heat shock protein 70</fullName>
    </alternativeName>
</protein>
<dbReference type="InterPro" id="IPR012725">
    <property type="entry name" value="Chaperone_DnaK"/>
</dbReference>
<dbReference type="GO" id="GO:0005524">
    <property type="term" value="F:ATP binding"/>
    <property type="evidence" value="ECO:0007669"/>
    <property type="project" value="UniProtKB-UniRule"/>
</dbReference>
<dbReference type="EMBL" id="LZTJ01000001">
    <property type="protein sequence ID" value="OBP82699.1"/>
    <property type="molecule type" value="Genomic_DNA"/>
</dbReference>
<dbReference type="CDD" id="cd11733">
    <property type="entry name" value="ASKHA_NBD_HSP70_HSPA9"/>
    <property type="match status" value="1"/>
</dbReference>
<comment type="caution">
    <text evidence="13">The sequence shown here is derived from an EMBL/GenBank/DDBJ whole genome shotgun (WGS) entry which is preliminary data.</text>
</comment>
<comment type="function">
    <text evidence="1 9">Acts as a chaperone.</text>
</comment>
<evidence type="ECO:0000313" key="13">
    <source>
        <dbReference type="EMBL" id="OBP82699.1"/>
    </source>
</evidence>
<dbReference type="RefSeq" id="WP_010912682.1">
    <property type="nucleotide sequence ID" value="NZ_LZTH01000034.1"/>
</dbReference>
<dbReference type="GO" id="GO:0140662">
    <property type="term" value="F:ATP-dependent protein folding chaperone"/>
    <property type="evidence" value="ECO:0007669"/>
    <property type="project" value="InterPro"/>
</dbReference>
<dbReference type="SUPFAM" id="SSF53067">
    <property type="entry name" value="Actin-like ATPase domain"/>
    <property type="match status" value="2"/>
</dbReference>
<evidence type="ECO:0000256" key="1">
    <source>
        <dbReference type="ARBA" id="ARBA00002290"/>
    </source>
</evidence>
<dbReference type="FunFam" id="2.60.34.10:FF:000014">
    <property type="entry name" value="Chaperone protein DnaK HSP70"/>
    <property type="match status" value="1"/>
</dbReference>
<evidence type="ECO:0000256" key="5">
    <source>
        <dbReference type="ARBA" id="ARBA00022741"/>
    </source>
</evidence>
<reference evidence="14" key="1">
    <citation type="submission" date="2016-06" db="EMBL/GenBank/DDBJ databases">
        <title>NZP2037 Pacbio-Illumina hybrid assembly.</title>
        <authorList>
            <person name="Ramsay J.P."/>
        </authorList>
    </citation>
    <scope>NUCLEOTIDE SEQUENCE [LARGE SCALE GENOMIC DNA]</scope>
    <source>
        <strain evidence="14">R7ANS::ICEMlSym2042</strain>
    </source>
</reference>
<dbReference type="PROSITE" id="PS00297">
    <property type="entry name" value="HSP70_1"/>
    <property type="match status" value="1"/>
</dbReference>
<dbReference type="OrthoDB" id="9766019at2"/>
<evidence type="ECO:0000256" key="8">
    <source>
        <dbReference type="ARBA" id="ARBA00023186"/>
    </source>
</evidence>